<accession>A0AAN8NUQ7</accession>
<gene>
    <name evidence="2" type="ORF">RUM43_008685</name>
</gene>
<reference evidence="2 3" key="1">
    <citation type="submission" date="2023-10" db="EMBL/GenBank/DDBJ databases">
        <title>Genomes of two closely related lineages of the louse Polyplax serrata with different host specificities.</title>
        <authorList>
            <person name="Martinu J."/>
            <person name="Tarabai H."/>
            <person name="Stefka J."/>
            <person name="Hypsa V."/>
        </authorList>
    </citation>
    <scope>NUCLEOTIDE SEQUENCE [LARGE SCALE GENOMIC DNA]</scope>
    <source>
        <strain evidence="2">HR10_N</strain>
    </source>
</reference>
<dbReference type="AlphaFoldDB" id="A0AAN8NUQ7"/>
<evidence type="ECO:0000313" key="3">
    <source>
        <dbReference type="Proteomes" id="UP001372834"/>
    </source>
</evidence>
<sequence>MTDLWLGGGEFGEEGFYLEYFHLSPWDTVDSALLWLVPPTRSPPLNDIDQTTTSYSFKGTTTLVTLPWVMDPTPGDDEAPRDPGALKIHQPSYTDEDFEGEQACVFRIVLNPVVIQTSVLYNFYI</sequence>
<name>A0AAN8NUQ7_POLSC</name>
<feature type="region of interest" description="Disordered" evidence="1">
    <location>
        <begin position="69"/>
        <end position="90"/>
    </location>
</feature>
<dbReference type="Proteomes" id="UP001372834">
    <property type="component" value="Unassembled WGS sequence"/>
</dbReference>
<organism evidence="2 3">
    <name type="scientific">Polyplax serrata</name>
    <name type="common">Common mouse louse</name>
    <dbReference type="NCBI Taxonomy" id="468196"/>
    <lineage>
        <taxon>Eukaryota</taxon>
        <taxon>Metazoa</taxon>
        <taxon>Ecdysozoa</taxon>
        <taxon>Arthropoda</taxon>
        <taxon>Hexapoda</taxon>
        <taxon>Insecta</taxon>
        <taxon>Pterygota</taxon>
        <taxon>Neoptera</taxon>
        <taxon>Paraneoptera</taxon>
        <taxon>Psocodea</taxon>
        <taxon>Troctomorpha</taxon>
        <taxon>Phthiraptera</taxon>
        <taxon>Anoplura</taxon>
        <taxon>Polyplacidae</taxon>
        <taxon>Polyplax</taxon>
    </lineage>
</organism>
<comment type="caution">
    <text evidence="2">The sequence shown here is derived from an EMBL/GenBank/DDBJ whole genome shotgun (WGS) entry which is preliminary data.</text>
</comment>
<evidence type="ECO:0000256" key="1">
    <source>
        <dbReference type="SAM" id="MobiDB-lite"/>
    </source>
</evidence>
<protein>
    <submittedName>
        <fullName evidence="2">Uncharacterized protein</fullName>
    </submittedName>
</protein>
<proteinExistence type="predicted"/>
<evidence type="ECO:0000313" key="2">
    <source>
        <dbReference type="EMBL" id="KAK6622842.1"/>
    </source>
</evidence>
<dbReference type="EMBL" id="JAWJWE010000038">
    <property type="protein sequence ID" value="KAK6622842.1"/>
    <property type="molecule type" value="Genomic_DNA"/>
</dbReference>